<name>A0A0C9U9J8_PAXIN</name>
<dbReference type="CDD" id="cd23507">
    <property type="entry name" value="hydrophobin_I"/>
    <property type="match status" value="1"/>
</dbReference>
<evidence type="ECO:0000313" key="7">
    <source>
        <dbReference type="EMBL" id="KIJ15992.1"/>
    </source>
</evidence>
<reference evidence="8" key="2">
    <citation type="submission" date="2015-01" db="EMBL/GenBank/DDBJ databases">
        <title>Evolutionary Origins and Diversification of the Mycorrhizal Mutualists.</title>
        <authorList>
            <consortium name="DOE Joint Genome Institute"/>
            <consortium name="Mycorrhizal Genomics Consortium"/>
            <person name="Kohler A."/>
            <person name="Kuo A."/>
            <person name="Nagy L.G."/>
            <person name="Floudas D."/>
            <person name="Copeland A."/>
            <person name="Barry K.W."/>
            <person name="Cichocki N."/>
            <person name="Veneault-Fourrey C."/>
            <person name="LaButti K."/>
            <person name="Lindquist E.A."/>
            <person name="Lipzen A."/>
            <person name="Lundell T."/>
            <person name="Morin E."/>
            <person name="Murat C."/>
            <person name="Riley R."/>
            <person name="Ohm R."/>
            <person name="Sun H."/>
            <person name="Tunlid A."/>
            <person name="Henrissat B."/>
            <person name="Grigoriev I.V."/>
            <person name="Hibbett D.S."/>
            <person name="Martin F."/>
        </authorList>
    </citation>
    <scope>NUCLEOTIDE SEQUENCE [LARGE SCALE GENOMIC DNA]</scope>
    <source>
        <strain evidence="8">ATCC 200175</strain>
    </source>
</reference>
<gene>
    <name evidence="7" type="ORF">PAXINDRAFT_11356</name>
</gene>
<comment type="similarity">
    <text evidence="2 6">Belongs to the fungal hydrophobin family.</text>
</comment>
<evidence type="ECO:0000256" key="5">
    <source>
        <dbReference type="ARBA" id="ARBA00023157"/>
    </source>
</evidence>
<dbReference type="Pfam" id="PF01185">
    <property type="entry name" value="Hydrophobin"/>
    <property type="match status" value="1"/>
</dbReference>
<reference evidence="7 8" key="1">
    <citation type="submission" date="2014-06" db="EMBL/GenBank/DDBJ databases">
        <authorList>
            <consortium name="DOE Joint Genome Institute"/>
            <person name="Kuo A."/>
            <person name="Kohler A."/>
            <person name="Nagy L.G."/>
            <person name="Floudas D."/>
            <person name="Copeland A."/>
            <person name="Barry K.W."/>
            <person name="Cichocki N."/>
            <person name="Veneault-Fourrey C."/>
            <person name="LaButti K."/>
            <person name="Lindquist E.A."/>
            <person name="Lipzen A."/>
            <person name="Lundell T."/>
            <person name="Morin E."/>
            <person name="Murat C."/>
            <person name="Sun H."/>
            <person name="Tunlid A."/>
            <person name="Henrissat B."/>
            <person name="Grigoriev I.V."/>
            <person name="Hibbett D.S."/>
            <person name="Martin F."/>
            <person name="Nordberg H.P."/>
            <person name="Cantor M.N."/>
            <person name="Hua S.X."/>
        </authorList>
    </citation>
    <scope>NUCLEOTIDE SEQUENCE [LARGE SCALE GENOMIC DNA]</scope>
    <source>
        <strain evidence="7 8">ATCC 200175</strain>
    </source>
</reference>
<dbReference type="AlphaFoldDB" id="A0A0C9U9J8"/>
<keyword evidence="5 6" id="KW-1015">Disulfide bond</keyword>
<organism evidence="7 8">
    <name type="scientific">Paxillus involutus ATCC 200175</name>
    <dbReference type="NCBI Taxonomy" id="664439"/>
    <lineage>
        <taxon>Eukaryota</taxon>
        <taxon>Fungi</taxon>
        <taxon>Dikarya</taxon>
        <taxon>Basidiomycota</taxon>
        <taxon>Agaricomycotina</taxon>
        <taxon>Agaricomycetes</taxon>
        <taxon>Agaricomycetidae</taxon>
        <taxon>Boletales</taxon>
        <taxon>Paxilineae</taxon>
        <taxon>Paxillaceae</taxon>
        <taxon>Paxillus</taxon>
    </lineage>
</organism>
<feature type="signal peptide" evidence="6">
    <location>
        <begin position="1"/>
        <end position="21"/>
    </location>
</feature>
<evidence type="ECO:0000256" key="4">
    <source>
        <dbReference type="ARBA" id="ARBA00022525"/>
    </source>
</evidence>
<keyword evidence="6" id="KW-0732">Signal</keyword>
<dbReference type="SMART" id="SM00075">
    <property type="entry name" value="HYDRO"/>
    <property type="match status" value="1"/>
</dbReference>
<sequence length="115" mass="11436">MFIRASTLVHLLVGFAAIASAAPGSQALVARGNQAQCNTGPIQCCNQLFTAGSETATLLGLGDVLAGITGLVGTSCTPITVIGLGSGSDCMQQPVCCNGNTQNGLINIGCSPINL</sequence>
<evidence type="ECO:0000256" key="3">
    <source>
        <dbReference type="ARBA" id="ARBA00022512"/>
    </source>
</evidence>
<dbReference type="GO" id="GO:0005199">
    <property type="term" value="F:structural constituent of cell wall"/>
    <property type="evidence" value="ECO:0007669"/>
    <property type="project" value="InterPro"/>
</dbReference>
<evidence type="ECO:0000313" key="8">
    <source>
        <dbReference type="Proteomes" id="UP000053647"/>
    </source>
</evidence>
<dbReference type="Proteomes" id="UP000053647">
    <property type="component" value="Unassembled WGS sequence"/>
</dbReference>
<keyword evidence="3 6" id="KW-0134">Cell wall</keyword>
<evidence type="ECO:0000256" key="1">
    <source>
        <dbReference type="ARBA" id="ARBA00004191"/>
    </source>
</evidence>
<dbReference type="EMBL" id="KN819335">
    <property type="protein sequence ID" value="KIJ15992.1"/>
    <property type="molecule type" value="Genomic_DNA"/>
</dbReference>
<keyword evidence="4 6" id="KW-0964">Secreted</keyword>
<accession>A0A0C9U9J8</accession>
<dbReference type="HOGENOM" id="CLU_105134_2_0_1"/>
<protein>
    <recommendedName>
        <fullName evidence="6">Hydrophobin</fullName>
    </recommendedName>
</protein>
<evidence type="ECO:0000256" key="2">
    <source>
        <dbReference type="ARBA" id="ARBA00010446"/>
    </source>
</evidence>
<feature type="chain" id="PRO_5013984517" description="Hydrophobin" evidence="6">
    <location>
        <begin position="22"/>
        <end position="115"/>
    </location>
</feature>
<dbReference type="OrthoDB" id="4225815at2759"/>
<proteinExistence type="inferred from homology"/>
<dbReference type="GO" id="GO:0009277">
    <property type="term" value="C:fungal-type cell wall"/>
    <property type="evidence" value="ECO:0007669"/>
    <property type="project" value="InterPro"/>
</dbReference>
<keyword evidence="8" id="KW-1185">Reference proteome</keyword>
<dbReference type="InterPro" id="IPR001338">
    <property type="entry name" value="Class_I_Hydrophobin"/>
</dbReference>
<evidence type="ECO:0000256" key="6">
    <source>
        <dbReference type="RuleBase" id="RU365009"/>
    </source>
</evidence>
<comment type="subcellular location">
    <subcellularLocation>
        <location evidence="1 6">Secreted</location>
        <location evidence="1 6">Cell wall</location>
    </subcellularLocation>
</comment>